<comment type="subcellular location">
    <subcellularLocation>
        <location evidence="1">Membrane</location>
        <topology evidence="1">Single-pass membrane protein</topology>
    </subcellularLocation>
    <subcellularLocation>
        <location evidence="2">Secreted</location>
        <location evidence="2">Cell wall</location>
    </subcellularLocation>
</comment>
<evidence type="ECO:0000256" key="5">
    <source>
        <dbReference type="ARBA" id="ARBA00022614"/>
    </source>
</evidence>
<dbReference type="FunFam" id="3.30.200.20:FF:000486">
    <property type="entry name" value="Leucine-rich repeat receptor-like protein kinase"/>
    <property type="match status" value="1"/>
</dbReference>
<comment type="similarity">
    <text evidence="14">Belongs to the polygalacturonase-inhibiting protein family.</text>
</comment>
<keyword evidence="4" id="KW-0597">Phosphoprotein</keyword>
<keyword evidence="12 16" id="KW-0472">Membrane</keyword>
<dbReference type="PROSITE" id="PS50011">
    <property type="entry name" value="PROTEIN_KINASE_DOM"/>
    <property type="match status" value="1"/>
</dbReference>
<dbReference type="GO" id="GO:0099402">
    <property type="term" value="P:plant organ development"/>
    <property type="evidence" value="ECO:0007669"/>
    <property type="project" value="UniProtKB-ARBA"/>
</dbReference>
<dbReference type="InterPro" id="IPR053059">
    <property type="entry name" value="Inactive_SerThr-Kinase_ABA"/>
</dbReference>
<reference evidence="19" key="1">
    <citation type="submission" date="2020-03" db="EMBL/GenBank/DDBJ databases">
        <title>A high-quality chromosome-level genome assembly of a woody plant with both climbing and erect habits, Rhamnella rubrinervis.</title>
        <authorList>
            <person name="Lu Z."/>
            <person name="Yang Y."/>
            <person name="Zhu X."/>
            <person name="Sun Y."/>
        </authorList>
    </citation>
    <scope>NUCLEOTIDE SEQUENCE</scope>
    <source>
        <strain evidence="19">BYM</strain>
        <tissue evidence="19">Leaf</tissue>
    </source>
</reference>
<keyword evidence="8" id="KW-0677">Repeat</keyword>
<evidence type="ECO:0000313" key="19">
    <source>
        <dbReference type="EMBL" id="KAF3440444.1"/>
    </source>
</evidence>
<keyword evidence="20" id="KW-1185">Reference proteome</keyword>
<evidence type="ECO:0000256" key="2">
    <source>
        <dbReference type="ARBA" id="ARBA00004191"/>
    </source>
</evidence>
<dbReference type="FunFam" id="3.80.10.10:FF:000095">
    <property type="entry name" value="LRR receptor-like serine/threonine-protein kinase GSO1"/>
    <property type="match status" value="1"/>
</dbReference>
<evidence type="ECO:0000256" key="7">
    <source>
        <dbReference type="ARBA" id="ARBA00022729"/>
    </source>
</evidence>
<dbReference type="InterPro" id="IPR011009">
    <property type="entry name" value="Kinase-like_dom_sf"/>
</dbReference>
<dbReference type="GO" id="GO:0004672">
    <property type="term" value="F:protein kinase activity"/>
    <property type="evidence" value="ECO:0007669"/>
    <property type="project" value="InterPro"/>
</dbReference>
<dbReference type="Gene3D" id="1.10.510.10">
    <property type="entry name" value="Transferase(Phosphotransferase) domain 1"/>
    <property type="match status" value="1"/>
</dbReference>
<dbReference type="PANTHER" id="PTHR48003">
    <property type="entry name" value="OS07G0626500 PROTEIN"/>
    <property type="match status" value="1"/>
</dbReference>
<keyword evidence="7 17" id="KW-0732">Signal</keyword>
<feature type="chain" id="PRO_5035437587" description="Protein kinase domain-containing protein" evidence="17">
    <location>
        <begin position="20"/>
        <end position="1052"/>
    </location>
</feature>
<dbReference type="SUPFAM" id="SSF52058">
    <property type="entry name" value="L domain-like"/>
    <property type="match status" value="1"/>
</dbReference>
<evidence type="ECO:0000313" key="20">
    <source>
        <dbReference type="Proteomes" id="UP000796880"/>
    </source>
</evidence>
<dbReference type="Gene3D" id="3.80.10.10">
    <property type="entry name" value="Ribonuclease Inhibitor"/>
    <property type="match status" value="2"/>
</dbReference>
<proteinExistence type="inferred from homology"/>
<dbReference type="OrthoDB" id="5789657at2759"/>
<dbReference type="GO" id="GO:0016020">
    <property type="term" value="C:membrane"/>
    <property type="evidence" value="ECO:0007669"/>
    <property type="project" value="UniProtKB-SubCell"/>
</dbReference>
<dbReference type="FunFam" id="3.80.10.10:FF:000400">
    <property type="entry name" value="Nuclear pore complex protein NUP107"/>
    <property type="match status" value="1"/>
</dbReference>
<dbReference type="InterPro" id="IPR003591">
    <property type="entry name" value="Leu-rich_rpt_typical-subtyp"/>
</dbReference>
<keyword evidence="13" id="KW-0675">Receptor</keyword>
<accession>A0A8K0E6F6</accession>
<gene>
    <name evidence="19" type="ORF">FNV43_RR18728</name>
</gene>
<evidence type="ECO:0000256" key="1">
    <source>
        <dbReference type="ARBA" id="ARBA00004167"/>
    </source>
</evidence>
<organism evidence="19 20">
    <name type="scientific">Rhamnella rubrinervis</name>
    <dbReference type="NCBI Taxonomy" id="2594499"/>
    <lineage>
        <taxon>Eukaryota</taxon>
        <taxon>Viridiplantae</taxon>
        <taxon>Streptophyta</taxon>
        <taxon>Embryophyta</taxon>
        <taxon>Tracheophyta</taxon>
        <taxon>Spermatophyta</taxon>
        <taxon>Magnoliopsida</taxon>
        <taxon>eudicotyledons</taxon>
        <taxon>Gunneridae</taxon>
        <taxon>Pentapetalae</taxon>
        <taxon>rosids</taxon>
        <taxon>fabids</taxon>
        <taxon>Rosales</taxon>
        <taxon>Rhamnaceae</taxon>
        <taxon>rhamnoid group</taxon>
        <taxon>Rhamneae</taxon>
        <taxon>Rhamnella</taxon>
    </lineage>
</organism>
<dbReference type="GO" id="GO:0009653">
    <property type="term" value="P:anatomical structure morphogenesis"/>
    <property type="evidence" value="ECO:0007669"/>
    <property type="project" value="UniProtKB-ARBA"/>
</dbReference>
<keyword evidence="9" id="KW-0547">Nucleotide-binding</keyword>
<keyword evidence="5" id="KW-0433">Leucine-rich repeat</keyword>
<evidence type="ECO:0000256" key="4">
    <source>
        <dbReference type="ARBA" id="ARBA00022553"/>
    </source>
</evidence>
<dbReference type="PROSITE" id="PS51450">
    <property type="entry name" value="LRR"/>
    <property type="match status" value="1"/>
</dbReference>
<dbReference type="EMBL" id="VOIH02000008">
    <property type="protein sequence ID" value="KAF3440444.1"/>
    <property type="molecule type" value="Genomic_DNA"/>
</dbReference>
<evidence type="ECO:0000256" key="9">
    <source>
        <dbReference type="ARBA" id="ARBA00022741"/>
    </source>
</evidence>
<comment type="caution">
    <text evidence="19">The sequence shown here is derived from an EMBL/GenBank/DDBJ whole genome shotgun (WGS) entry which is preliminary data.</text>
</comment>
<keyword evidence="6 16" id="KW-0812">Transmembrane</keyword>
<dbReference type="Pfam" id="PF00069">
    <property type="entry name" value="Pkinase"/>
    <property type="match status" value="1"/>
</dbReference>
<evidence type="ECO:0000259" key="18">
    <source>
        <dbReference type="PROSITE" id="PS50011"/>
    </source>
</evidence>
<evidence type="ECO:0000256" key="10">
    <source>
        <dbReference type="ARBA" id="ARBA00022840"/>
    </source>
</evidence>
<evidence type="ECO:0000256" key="15">
    <source>
        <dbReference type="SAM" id="MobiDB-lite"/>
    </source>
</evidence>
<evidence type="ECO:0000256" key="6">
    <source>
        <dbReference type="ARBA" id="ARBA00022692"/>
    </source>
</evidence>
<evidence type="ECO:0000256" key="11">
    <source>
        <dbReference type="ARBA" id="ARBA00022989"/>
    </source>
</evidence>
<evidence type="ECO:0000256" key="17">
    <source>
        <dbReference type="SAM" id="SignalP"/>
    </source>
</evidence>
<feature type="transmembrane region" description="Helical" evidence="16">
    <location>
        <begin position="600"/>
        <end position="620"/>
    </location>
</feature>
<dbReference type="InterPro" id="IPR001611">
    <property type="entry name" value="Leu-rich_rpt"/>
</dbReference>
<dbReference type="Pfam" id="PF13855">
    <property type="entry name" value="LRR_8"/>
    <property type="match status" value="3"/>
</dbReference>
<dbReference type="Pfam" id="PF08263">
    <property type="entry name" value="LRRNT_2"/>
    <property type="match status" value="1"/>
</dbReference>
<dbReference type="FunFam" id="3.80.10.10:FF:000383">
    <property type="entry name" value="Leucine-rich repeat receptor protein kinase EMS1"/>
    <property type="match status" value="1"/>
</dbReference>
<feature type="signal peptide" evidence="17">
    <location>
        <begin position="1"/>
        <end position="19"/>
    </location>
</feature>
<feature type="domain" description="Protein kinase" evidence="18">
    <location>
        <begin position="772"/>
        <end position="1052"/>
    </location>
</feature>
<keyword evidence="10" id="KW-0067">ATP-binding</keyword>
<dbReference type="Proteomes" id="UP000796880">
    <property type="component" value="Unassembled WGS sequence"/>
</dbReference>
<feature type="compositionally biased region" description="Low complexity" evidence="15">
    <location>
        <begin position="718"/>
        <end position="733"/>
    </location>
</feature>
<evidence type="ECO:0000256" key="16">
    <source>
        <dbReference type="SAM" id="Phobius"/>
    </source>
</evidence>
<evidence type="ECO:0000256" key="13">
    <source>
        <dbReference type="ARBA" id="ARBA00023170"/>
    </source>
</evidence>
<keyword evidence="3" id="KW-0134">Cell wall</keyword>
<dbReference type="SMART" id="SM00369">
    <property type="entry name" value="LRR_TYP"/>
    <property type="match status" value="7"/>
</dbReference>
<dbReference type="Pfam" id="PF13516">
    <property type="entry name" value="LRR_6"/>
    <property type="match status" value="1"/>
</dbReference>
<evidence type="ECO:0000256" key="12">
    <source>
        <dbReference type="ARBA" id="ARBA00023136"/>
    </source>
</evidence>
<protein>
    <recommendedName>
        <fullName evidence="18">Protein kinase domain-containing protein</fullName>
    </recommendedName>
</protein>
<dbReference type="InterPro" id="IPR000719">
    <property type="entry name" value="Prot_kinase_dom"/>
</dbReference>
<dbReference type="Pfam" id="PF00560">
    <property type="entry name" value="LRR_1"/>
    <property type="match status" value="5"/>
</dbReference>
<sequence>MNLIPILYFLSIFFVSVFSASHSELRSLLEFKKGIQTDPLRKVLDSWSYREDPRACLRWTGVYCDENDNVTAIVLDRLGLGGELKLHTLVGLGALRNLSLSGNNFTGRVAPALGTMASLEHLDLSSNSFYGPIPERITGLWDMKYLNLSRNGFTGGFPSVFLNLQQLKVLDLHSNNFSGDIVDLLSELRNVEHVDLSYNGFFGGLSVAFEKISSLANTLHYLNLSHNKLGGGFFKGDAIEFFRNLEVLDLGDNQVTGKLPSFGLLPNLRVLRLGNNQLFGNIPEELLESSLQLLELDLSNNGFTGAIPGINSTSLSSLNLSSNGLSGSLPTILRSCVVMDLSRNRISDDVSTILNWEAATLEILDMSSNNLSGTFPNLTSQFVRLMTLNLRNNSLEGTLPSLLETCPSLATVDLSSNELNGPIPGSFFTSGTLTRLNLSRNHFTGSISLQGARVSELLSLPSDPLIEYLDLSSNSLLGALPPDVGNMASLKLLNLAKNNFSGQLPSELSKLSKLDCLDLSDNKFSGQIPDNLPSSLTVFNVSYNDLSGSVPVNLRKFPETSFRPGNNLLSLPSGLPPATSVPGRIHDQGKNQSSKGNIRVAIIVGSVGAAIMIVFVLLAYHRSQLKEFHGRSGFGGESAGRDVKLGRFPRPSLFKFHTNDQPPATSMSFSNDHLLTSKSRSLSGQTEFVTEIADHVLPGEMATTSSSMNPPDNHPVTSGRKSSPGSPLSSSPRFIEASEQPVMLDVYSPDRLAGELFFLDGSLAFTAEELSRAPAEVLGRSSHGTLYKATLDGGHMLTVKWLRVGLVKHKKEFSKEVKRIGSIRHPNIVPLRAYYWGPREQERLLLADYFQGDSLALHLYETTPRRHTPLSFNQRLKVAVDVARCLLYLHDRGLPHGNLKPTNILLVGAEYGARLTDYSLHRLMTPAGIAEQILNMGALGYRAPELASSVKPIPTFKADVYAFGVILMELLTRRSAGDIISGQSGAVDLTDWVRLCDQEGRGMDCIDRDIAGGEEPSKAMDELLAVSLRCILPVNERPNIRQVFEDICSISA</sequence>
<dbReference type="InterPro" id="IPR013210">
    <property type="entry name" value="LRR_N_plant-typ"/>
</dbReference>
<dbReference type="GO" id="GO:0005524">
    <property type="term" value="F:ATP binding"/>
    <property type="evidence" value="ECO:0007669"/>
    <property type="project" value="UniProtKB-KW"/>
</dbReference>
<dbReference type="SMART" id="SM00220">
    <property type="entry name" value="S_TKc"/>
    <property type="match status" value="1"/>
</dbReference>
<dbReference type="Gene3D" id="3.30.200.20">
    <property type="entry name" value="Phosphorylase Kinase, domain 1"/>
    <property type="match status" value="1"/>
</dbReference>
<keyword evidence="11 16" id="KW-1133">Transmembrane helix</keyword>
<dbReference type="PANTHER" id="PTHR48003:SF5">
    <property type="entry name" value="OS07G0626500 PROTEIN"/>
    <property type="match status" value="1"/>
</dbReference>
<keyword evidence="3" id="KW-0964">Secreted</keyword>
<dbReference type="Pfam" id="PF12799">
    <property type="entry name" value="LRR_4"/>
    <property type="match status" value="1"/>
</dbReference>
<evidence type="ECO:0000256" key="3">
    <source>
        <dbReference type="ARBA" id="ARBA00022512"/>
    </source>
</evidence>
<evidence type="ECO:0000256" key="14">
    <source>
        <dbReference type="ARBA" id="ARBA00038043"/>
    </source>
</evidence>
<dbReference type="InterPro" id="IPR032675">
    <property type="entry name" value="LRR_dom_sf"/>
</dbReference>
<evidence type="ECO:0000256" key="8">
    <source>
        <dbReference type="ARBA" id="ARBA00022737"/>
    </source>
</evidence>
<name>A0A8K0E6F6_9ROSA</name>
<dbReference type="AlphaFoldDB" id="A0A8K0E6F6"/>
<dbReference type="SUPFAM" id="SSF52047">
    <property type="entry name" value="RNI-like"/>
    <property type="match status" value="1"/>
</dbReference>
<dbReference type="FunFam" id="1.10.510.10:FF:000480">
    <property type="entry name" value="Pollen receptor-like kinase 1"/>
    <property type="match status" value="1"/>
</dbReference>
<dbReference type="InterPro" id="IPR025875">
    <property type="entry name" value="Leu-rich_rpt_4"/>
</dbReference>
<dbReference type="SUPFAM" id="SSF56112">
    <property type="entry name" value="Protein kinase-like (PK-like)"/>
    <property type="match status" value="1"/>
</dbReference>
<feature type="region of interest" description="Disordered" evidence="15">
    <location>
        <begin position="701"/>
        <end position="734"/>
    </location>
</feature>